<dbReference type="GO" id="GO:0005737">
    <property type="term" value="C:cytoplasm"/>
    <property type="evidence" value="ECO:0007669"/>
    <property type="project" value="TreeGrafter"/>
</dbReference>
<gene>
    <name evidence="4" type="ORF">CcCBS67573_g08181</name>
</gene>
<dbReference type="Pfam" id="PF00996">
    <property type="entry name" value="GDI"/>
    <property type="match status" value="1"/>
</dbReference>
<dbReference type="Gene3D" id="1.10.405.10">
    <property type="entry name" value="Guanine Nucleotide Dissociation Inhibitor, domain 1"/>
    <property type="match status" value="1"/>
</dbReference>
<dbReference type="STRING" id="246404.A0A507EPR2"/>
<dbReference type="InterPro" id="IPR000806">
    <property type="entry name" value="RabGDI"/>
</dbReference>
<dbReference type="AlphaFoldDB" id="A0A507EPR2"/>
<dbReference type="GO" id="GO:0015031">
    <property type="term" value="P:protein transport"/>
    <property type="evidence" value="ECO:0007669"/>
    <property type="project" value="InterPro"/>
</dbReference>
<dbReference type="PANTHER" id="PTHR11787:SF8">
    <property type="entry name" value="RAB GDP DISSOCIATION INHIBITOR"/>
    <property type="match status" value="1"/>
</dbReference>
<dbReference type="OrthoDB" id="9446342at2759"/>
<comment type="caution">
    <text evidence="4">The sequence shown here is derived from an EMBL/GenBank/DDBJ whole genome shotgun (WGS) entry which is preliminary data.</text>
</comment>
<accession>A0A507EPR2</accession>
<dbReference type="PRINTS" id="PR00891">
    <property type="entry name" value="RABGDIREP"/>
</dbReference>
<name>A0A507EPR2_9FUNG</name>
<evidence type="ECO:0000256" key="1">
    <source>
        <dbReference type="ARBA" id="ARBA00005593"/>
    </source>
</evidence>
<dbReference type="InterPro" id="IPR036188">
    <property type="entry name" value="FAD/NAD-bd_sf"/>
</dbReference>
<proteinExistence type="inferred from homology"/>
<evidence type="ECO:0000313" key="4">
    <source>
        <dbReference type="EMBL" id="TPX65250.1"/>
    </source>
</evidence>
<dbReference type="Gene3D" id="3.30.519.10">
    <property type="entry name" value="Guanine Nucleotide Dissociation Inhibitor, domain 2"/>
    <property type="match status" value="1"/>
</dbReference>
<evidence type="ECO:0000256" key="2">
    <source>
        <dbReference type="RuleBase" id="RU363124"/>
    </source>
</evidence>
<dbReference type="FunFam" id="1.10.405.10:FF:000001">
    <property type="entry name" value="Rab GDP dissociation inhibitor"/>
    <property type="match status" value="1"/>
</dbReference>
<feature type="compositionally biased region" description="Polar residues" evidence="3">
    <location>
        <begin position="15"/>
        <end position="32"/>
    </location>
</feature>
<comment type="similarity">
    <text evidence="1 2">Belongs to the Rab GDI family.</text>
</comment>
<dbReference type="SUPFAM" id="SSF51905">
    <property type="entry name" value="FAD/NAD(P)-binding domain"/>
    <property type="match status" value="2"/>
</dbReference>
<evidence type="ECO:0000256" key="3">
    <source>
        <dbReference type="SAM" id="MobiDB-lite"/>
    </source>
</evidence>
<evidence type="ECO:0000313" key="5">
    <source>
        <dbReference type="Proteomes" id="UP000320333"/>
    </source>
</evidence>
<keyword evidence="5" id="KW-1185">Reference proteome</keyword>
<dbReference type="PRINTS" id="PR00892">
    <property type="entry name" value="RABGDI"/>
</dbReference>
<dbReference type="PANTHER" id="PTHR11787">
    <property type="entry name" value="RAB GDP-DISSOCIATION INHIBITOR"/>
    <property type="match status" value="1"/>
</dbReference>
<protein>
    <recommendedName>
        <fullName evidence="2">Rab GDP dissociation inhibitor</fullName>
    </recommendedName>
</protein>
<dbReference type="SUPFAM" id="SSF54373">
    <property type="entry name" value="FAD-linked reductases, C-terminal domain"/>
    <property type="match status" value="1"/>
</dbReference>
<dbReference type="Gene3D" id="3.50.50.60">
    <property type="entry name" value="FAD/NAD(P)-binding domain"/>
    <property type="match status" value="1"/>
</dbReference>
<dbReference type="EMBL" id="QEAP01000500">
    <property type="protein sequence ID" value="TPX65250.1"/>
    <property type="molecule type" value="Genomic_DNA"/>
</dbReference>
<dbReference type="Proteomes" id="UP000320333">
    <property type="component" value="Unassembled WGS sequence"/>
</dbReference>
<organism evidence="4 5">
    <name type="scientific">Chytriomyces confervae</name>
    <dbReference type="NCBI Taxonomy" id="246404"/>
    <lineage>
        <taxon>Eukaryota</taxon>
        <taxon>Fungi</taxon>
        <taxon>Fungi incertae sedis</taxon>
        <taxon>Chytridiomycota</taxon>
        <taxon>Chytridiomycota incertae sedis</taxon>
        <taxon>Chytridiomycetes</taxon>
        <taxon>Chytridiales</taxon>
        <taxon>Chytriomycetaceae</taxon>
        <taxon>Chytriomyces</taxon>
    </lineage>
</organism>
<sequence length="478" mass="52818">MVSAVRDAPLPPPTTKDQPTRTNPPTNSREGSIQLNSDEQYDVIVLGTGLTECILSGLLSVEGKKVLHMDKNDYYGGASASLNLTQLYRKFRAGMDAPAMLGRDRDYNVDLIPKFAMASGEFTNILYHTDVTRYLEFRQVAGSYVFRDGKIAKVPASTAEALSSSLLGWFEKGRAKSFLEFIQNYDFNNPATQQGLDLNNVPMSAVYKKFGLEAGTQDFVGHALALHLDDSYINQPAKETYERICLYMNSMARYGKSPYIYPMYGLGELPQSFARLSAIYGGTYMLEKKVEEIVYDEAGKFVGVKSDGEVAKGKLVIADPSYFPEKVKKVGQVVRVICFLNHPIPNTGDADSVQIVIPQNQVKRQHDIYVAAVSNAHSVCAQGFYVAIVATIAETSTPEKECDAGIALLGQVIEKFVSVEDLYEPVANGVSDQVFISKSYDATSHFETVCQDVKDIYKRVTGNELKLEGKVQRLEGEQ</sequence>
<dbReference type="GO" id="GO:0016192">
    <property type="term" value="P:vesicle-mediated transport"/>
    <property type="evidence" value="ECO:0007669"/>
    <property type="project" value="TreeGrafter"/>
</dbReference>
<dbReference type="InterPro" id="IPR018203">
    <property type="entry name" value="GDP_dissociation_inhibitor"/>
</dbReference>
<reference evidence="4 5" key="1">
    <citation type="journal article" date="2019" name="Sci. Rep.">
        <title>Comparative genomics of chytrid fungi reveal insights into the obligate biotrophic and pathogenic lifestyle of Synchytrium endobioticum.</title>
        <authorList>
            <person name="van de Vossenberg B.T.L.H."/>
            <person name="Warris S."/>
            <person name="Nguyen H.D.T."/>
            <person name="van Gent-Pelzer M.P.E."/>
            <person name="Joly D.L."/>
            <person name="van de Geest H.C."/>
            <person name="Bonants P.J.M."/>
            <person name="Smith D.S."/>
            <person name="Levesque C.A."/>
            <person name="van der Lee T.A.J."/>
        </authorList>
    </citation>
    <scope>NUCLEOTIDE SEQUENCE [LARGE SCALE GENOMIC DNA]</scope>
    <source>
        <strain evidence="4 5">CBS 675.73</strain>
    </source>
</reference>
<dbReference type="GO" id="GO:0005093">
    <property type="term" value="F:Rab GDP-dissociation inhibitor activity"/>
    <property type="evidence" value="ECO:0007669"/>
    <property type="project" value="InterPro"/>
</dbReference>
<dbReference type="GO" id="GO:0007264">
    <property type="term" value="P:small GTPase-mediated signal transduction"/>
    <property type="evidence" value="ECO:0007669"/>
    <property type="project" value="InterPro"/>
</dbReference>
<feature type="region of interest" description="Disordered" evidence="3">
    <location>
        <begin position="1"/>
        <end position="32"/>
    </location>
</feature>